<dbReference type="SUPFAM" id="SSF52540">
    <property type="entry name" value="P-loop containing nucleoside triphosphate hydrolases"/>
    <property type="match status" value="1"/>
</dbReference>
<evidence type="ECO:0000256" key="7">
    <source>
        <dbReference type="ARBA" id="ARBA00022989"/>
    </source>
</evidence>
<dbReference type="Proteomes" id="UP000294614">
    <property type="component" value="Unassembled WGS sequence"/>
</dbReference>
<dbReference type="InterPro" id="IPR047957">
    <property type="entry name" value="ABC_AprD-like_6TM"/>
</dbReference>
<dbReference type="PANTHER" id="PTHR24221">
    <property type="entry name" value="ATP-BINDING CASSETTE SUB-FAMILY B"/>
    <property type="match status" value="1"/>
</dbReference>
<dbReference type="InterPro" id="IPR039421">
    <property type="entry name" value="Type_1_exporter"/>
</dbReference>
<evidence type="ECO:0000256" key="3">
    <source>
        <dbReference type="ARBA" id="ARBA00022475"/>
    </source>
</evidence>
<keyword evidence="13" id="KW-1185">Reference proteome</keyword>
<keyword evidence="3" id="KW-1003">Cell membrane</keyword>
<dbReference type="GO" id="GO:0006508">
    <property type="term" value="P:proteolysis"/>
    <property type="evidence" value="ECO:0007669"/>
    <property type="project" value="UniProtKB-KW"/>
</dbReference>
<dbReference type="PROSITE" id="PS00211">
    <property type="entry name" value="ABC_TRANSPORTER_1"/>
    <property type="match status" value="1"/>
</dbReference>
<dbReference type="PANTHER" id="PTHR24221:SF248">
    <property type="entry name" value="ABC TRANSPORTER TRANSMEMBRANE REGION"/>
    <property type="match status" value="1"/>
</dbReference>
<feature type="transmembrane region" description="Helical" evidence="9">
    <location>
        <begin position="164"/>
        <end position="183"/>
    </location>
</feature>
<evidence type="ECO:0000313" key="13">
    <source>
        <dbReference type="Proteomes" id="UP000294614"/>
    </source>
</evidence>
<dbReference type="PROSITE" id="PS50893">
    <property type="entry name" value="ABC_TRANSPORTER_2"/>
    <property type="match status" value="1"/>
</dbReference>
<organism evidence="12 13">
    <name type="scientific">Seleniivibrio woodruffii</name>
    <dbReference type="NCBI Taxonomy" id="1078050"/>
    <lineage>
        <taxon>Bacteria</taxon>
        <taxon>Pseudomonadati</taxon>
        <taxon>Deferribacterota</taxon>
        <taxon>Deferribacteres</taxon>
        <taxon>Deferribacterales</taxon>
        <taxon>Geovibrionaceae</taxon>
        <taxon>Seleniivibrio</taxon>
    </lineage>
</organism>
<dbReference type="InterPro" id="IPR003593">
    <property type="entry name" value="AAA+_ATPase"/>
</dbReference>
<keyword evidence="4 9" id="KW-0812">Transmembrane</keyword>
<feature type="domain" description="ABC transporter" evidence="10">
    <location>
        <begin position="336"/>
        <end position="571"/>
    </location>
</feature>
<evidence type="ECO:0000313" key="12">
    <source>
        <dbReference type="EMBL" id="TCK62243.1"/>
    </source>
</evidence>
<feature type="transmembrane region" description="Helical" evidence="9">
    <location>
        <begin position="27"/>
        <end position="52"/>
    </location>
</feature>
<feature type="transmembrane region" description="Helical" evidence="9">
    <location>
        <begin position="64"/>
        <end position="84"/>
    </location>
</feature>
<dbReference type="GO" id="GO:0030256">
    <property type="term" value="C:type I protein secretion system complex"/>
    <property type="evidence" value="ECO:0007669"/>
    <property type="project" value="InterPro"/>
</dbReference>
<dbReference type="GO" id="GO:0008233">
    <property type="term" value="F:peptidase activity"/>
    <property type="evidence" value="ECO:0007669"/>
    <property type="project" value="UniProtKB-KW"/>
</dbReference>
<comment type="subcellular location">
    <subcellularLocation>
        <location evidence="1">Cell membrane</location>
        <topology evidence="1">Multi-pass membrane protein</topology>
    </subcellularLocation>
</comment>
<dbReference type="GO" id="GO:0005524">
    <property type="term" value="F:ATP binding"/>
    <property type="evidence" value="ECO:0007669"/>
    <property type="project" value="UniProtKB-KW"/>
</dbReference>
<reference evidence="12 13" key="1">
    <citation type="submission" date="2019-03" db="EMBL/GenBank/DDBJ databases">
        <title>Genomic Encyclopedia of Type Strains, Phase IV (KMG-IV): sequencing the most valuable type-strain genomes for metagenomic binning, comparative biology and taxonomic classification.</title>
        <authorList>
            <person name="Goeker M."/>
        </authorList>
    </citation>
    <scope>NUCLEOTIDE SEQUENCE [LARGE SCALE GENOMIC DNA]</scope>
    <source>
        <strain evidence="12 13">DSM 24984</strain>
    </source>
</reference>
<dbReference type="RefSeq" id="WP_207891235.1">
    <property type="nucleotide sequence ID" value="NZ_JBLJBI010000005.1"/>
</dbReference>
<evidence type="ECO:0000256" key="1">
    <source>
        <dbReference type="ARBA" id="ARBA00004651"/>
    </source>
</evidence>
<dbReference type="NCBIfam" id="TIGR01842">
    <property type="entry name" value="type_I_sec_PrtD"/>
    <property type="match status" value="1"/>
</dbReference>
<evidence type="ECO:0000256" key="9">
    <source>
        <dbReference type="SAM" id="Phobius"/>
    </source>
</evidence>
<dbReference type="GO" id="GO:0030253">
    <property type="term" value="P:protein secretion by the type I secretion system"/>
    <property type="evidence" value="ECO:0007669"/>
    <property type="project" value="InterPro"/>
</dbReference>
<dbReference type="EMBL" id="SMGG01000003">
    <property type="protein sequence ID" value="TCK62243.1"/>
    <property type="molecule type" value="Genomic_DNA"/>
</dbReference>
<evidence type="ECO:0000256" key="6">
    <source>
        <dbReference type="ARBA" id="ARBA00022840"/>
    </source>
</evidence>
<dbReference type="GO" id="GO:0034040">
    <property type="term" value="F:ATPase-coupled lipid transmembrane transporter activity"/>
    <property type="evidence" value="ECO:0007669"/>
    <property type="project" value="TreeGrafter"/>
</dbReference>
<protein>
    <submittedName>
        <fullName evidence="12">ATP-binding cassette subfamily C exporter for protease/lipase/ATP-binding cassette subfamily C protein EexD</fullName>
    </submittedName>
</protein>
<feature type="transmembrane region" description="Helical" evidence="9">
    <location>
        <begin position="139"/>
        <end position="158"/>
    </location>
</feature>
<dbReference type="Gene3D" id="1.20.1560.10">
    <property type="entry name" value="ABC transporter type 1, transmembrane domain"/>
    <property type="match status" value="1"/>
</dbReference>
<sequence length="581" mass="63808">MNSVNKMPGRMPAGELKKILMTFKRTFIALAGFSFVINMLMLVPSIYMLQIYDRVLTSRNKETLLVITLITLFMFIVLAAMEWVRSQIMITAGNRMDEMLSGRAFGVAFENALRSGAGSASQVFQDVTAIRQFLTGHGMFAFMDAPWSPIYLIVIYMLHPSIGILATVAAIFLILLTVATEYLSKKPIEEANTNFRKATMFATTNFRNAEVIESMGMLGNVRKHWLPKHLAFLKLQSVASDRASGISAMTRFIRISAQSMVYAVGAYYVINMDMTAGAMIAGSILMGRALAPVEMITSSWKGFVSARSAYRKLGELFDAFPEESEKMKLPRPQGKVAARGIFATPPAVNMQILKNISFDAEEGDMVAVLGPSASGKSSLARVLVGIWKPVSGEMRLGGADVAKWDKSEMGQYIGYLPQDIELLEGTVAENIARFGDLDSEKIVAAAQLSGVHEMILGLPEGYETYIGEGGVVLSGGQRQRIALARAVYGDPVLVVLDEPNSNLDEPGEQALVETLKRLKQQKKTVFVITHRTSTLSVVDKIMIMNSGTIQIYNTKEEVMQTIQKGMQNKMAARPAQAEVRA</sequence>
<dbReference type="CDD" id="cd18586">
    <property type="entry name" value="ABC_6TM_PrtD_like"/>
    <property type="match status" value="1"/>
</dbReference>
<keyword evidence="2" id="KW-0813">Transport</keyword>
<dbReference type="InterPro" id="IPR036640">
    <property type="entry name" value="ABC1_TM_sf"/>
</dbReference>
<dbReference type="InterPro" id="IPR010128">
    <property type="entry name" value="ATPase_T1SS_PrtD-like"/>
</dbReference>
<dbReference type="Pfam" id="PF00005">
    <property type="entry name" value="ABC_tran"/>
    <property type="match status" value="1"/>
</dbReference>
<dbReference type="GO" id="GO:0016887">
    <property type="term" value="F:ATP hydrolysis activity"/>
    <property type="evidence" value="ECO:0007669"/>
    <property type="project" value="InterPro"/>
</dbReference>
<keyword evidence="8 9" id="KW-0472">Membrane</keyword>
<dbReference type="SMART" id="SM00382">
    <property type="entry name" value="AAA"/>
    <property type="match status" value="1"/>
</dbReference>
<proteinExistence type="predicted"/>
<dbReference type="FunFam" id="3.40.50.300:FF:001444">
    <property type="entry name" value="ABC transporter ATP-binding protein"/>
    <property type="match status" value="1"/>
</dbReference>
<keyword evidence="12" id="KW-0645">Protease</keyword>
<keyword evidence="5" id="KW-0547">Nucleotide-binding</keyword>
<dbReference type="InterPro" id="IPR017871">
    <property type="entry name" value="ABC_transporter-like_CS"/>
</dbReference>
<dbReference type="Pfam" id="PF00664">
    <property type="entry name" value="ABC_membrane"/>
    <property type="match status" value="1"/>
</dbReference>
<dbReference type="InterPro" id="IPR011527">
    <property type="entry name" value="ABC1_TM_dom"/>
</dbReference>
<feature type="transmembrane region" description="Helical" evidence="9">
    <location>
        <begin position="252"/>
        <end position="270"/>
    </location>
</feature>
<feature type="domain" description="ABC transmembrane type-1" evidence="11">
    <location>
        <begin position="28"/>
        <end position="305"/>
    </location>
</feature>
<keyword evidence="6 12" id="KW-0067">ATP-binding</keyword>
<comment type="caution">
    <text evidence="12">The sequence shown here is derived from an EMBL/GenBank/DDBJ whole genome shotgun (WGS) entry which is preliminary data.</text>
</comment>
<dbReference type="PROSITE" id="PS50929">
    <property type="entry name" value="ABC_TM1F"/>
    <property type="match status" value="1"/>
</dbReference>
<dbReference type="InterPro" id="IPR003439">
    <property type="entry name" value="ABC_transporter-like_ATP-bd"/>
</dbReference>
<accession>A0A4R1KE25</accession>
<keyword evidence="7 9" id="KW-1133">Transmembrane helix</keyword>
<evidence type="ECO:0000256" key="8">
    <source>
        <dbReference type="ARBA" id="ARBA00023136"/>
    </source>
</evidence>
<evidence type="ECO:0000259" key="10">
    <source>
        <dbReference type="PROSITE" id="PS50893"/>
    </source>
</evidence>
<dbReference type="GO" id="GO:0140359">
    <property type="term" value="F:ABC-type transporter activity"/>
    <property type="evidence" value="ECO:0007669"/>
    <property type="project" value="InterPro"/>
</dbReference>
<dbReference type="SUPFAM" id="SSF90123">
    <property type="entry name" value="ABC transporter transmembrane region"/>
    <property type="match status" value="1"/>
</dbReference>
<name>A0A4R1KE25_9BACT</name>
<dbReference type="InterPro" id="IPR027417">
    <property type="entry name" value="P-loop_NTPase"/>
</dbReference>
<evidence type="ECO:0000256" key="4">
    <source>
        <dbReference type="ARBA" id="ARBA00022692"/>
    </source>
</evidence>
<gene>
    <name evidence="12" type="ORF">C8D98_0764</name>
</gene>
<keyword evidence="12" id="KW-0378">Hydrolase</keyword>
<dbReference type="GO" id="GO:0005886">
    <property type="term" value="C:plasma membrane"/>
    <property type="evidence" value="ECO:0007669"/>
    <property type="project" value="UniProtKB-SubCell"/>
</dbReference>
<evidence type="ECO:0000256" key="5">
    <source>
        <dbReference type="ARBA" id="ARBA00022741"/>
    </source>
</evidence>
<dbReference type="AlphaFoldDB" id="A0A4R1KE25"/>
<evidence type="ECO:0000259" key="11">
    <source>
        <dbReference type="PROSITE" id="PS50929"/>
    </source>
</evidence>
<evidence type="ECO:0000256" key="2">
    <source>
        <dbReference type="ARBA" id="ARBA00022448"/>
    </source>
</evidence>
<dbReference type="Gene3D" id="3.40.50.300">
    <property type="entry name" value="P-loop containing nucleotide triphosphate hydrolases"/>
    <property type="match status" value="1"/>
</dbReference>